<dbReference type="InterPro" id="IPR015500">
    <property type="entry name" value="Peptidase_S8_subtilisin-rel"/>
</dbReference>
<gene>
    <name evidence="8" type="ORF">A1359_20320</name>
</gene>
<comment type="similarity">
    <text evidence="1 5 6">Belongs to the peptidase S8 family.</text>
</comment>
<organism evidence="8 9">
    <name type="scientific">Methylomonas lenta</name>
    <dbReference type="NCBI Taxonomy" id="980561"/>
    <lineage>
        <taxon>Bacteria</taxon>
        <taxon>Pseudomonadati</taxon>
        <taxon>Pseudomonadota</taxon>
        <taxon>Gammaproteobacteria</taxon>
        <taxon>Methylococcales</taxon>
        <taxon>Methylococcaceae</taxon>
        <taxon>Methylomonas</taxon>
    </lineage>
</organism>
<dbReference type="InterPro" id="IPR036852">
    <property type="entry name" value="Peptidase_S8/S53_dom_sf"/>
</dbReference>
<feature type="active site" description="Charge relay system" evidence="5">
    <location>
        <position position="54"/>
    </location>
</feature>
<comment type="caution">
    <text evidence="8">The sequence shown here is derived from an EMBL/GenBank/DDBJ whole genome shotgun (WGS) entry which is preliminary data.</text>
</comment>
<dbReference type="OrthoDB" id="9790784at2"/>
<feature type="active site" description="Charge relay system" evidence="5">
    <location>
        <position position="91"/>
    </location>
</feature>
<evidence type="ECO:0000259" key="7">
    <source>
        <dbReference type="Pfam" id="PF00082"/>
    </source>
</evidence>
<keyword evidence="2 5" id="KW-0645">Protease</keyword>
<evidence type="ECO:0000256" key="3">
    <source>
        <dbReference type="ARBA" id="ARBA00022801"/>
    </source>
</evidence>
<sequence length="366" mass="39177">MESLYMFPEPNSPQLLAPGLFAPFDIQIDQLIGAPLARESFKVDGQGQCVAILDTGLRVTHQCFRGRVVEAHNFLDNDNGTSLDVTDNNGHGTNVAGIIAGASGDERSGIAPGANIVPLKVIPSRDVNAIFNALLWVYENTDRLNISAVNFSFGIPNVNLTSDVSAENDYPELMEVINMLVSKRVAVIASSGNDYYSFQTEGMSIPAIFRQVISVGSVYDSNIGSRSYKNGASARSTHSDQVAPYSQRLSKDTGTNCHTVIFGPGGLATAAGAADDNATSIQDGTSQAAPTITGVILLLQQYYSRLKGVRPPISVIRNALLATSAWITDGDDEDDNVAHTGRRFQRVNAYESLLALHRAIQLGNAD</sequence>
<dbReference type="RefSeq" id="WP_066977281.1">
    <property type="nucleotide sequence ID" value="NZ_LUUI01000028.1"/>
</dbReference>
<name>A0A177NS80_9GAMM</name>
<dbReference type="PROSITE" id="PS00136">
    <property type="entry name" value="SUBTILASE_ASP"/>
    <property type="match status" value="1"/>
</dbReference>
<dbReference type="PROSITE" id="PS00137">
    <property type="entry name" value="SUBTILASE_HIS"/>
    <property type="match status" value="1"/>
</dbReference>
<accession>A0A177NS80</accession>
<dbReference type="STRING" id="980561.A1359_20320"/>
<dbReference type="Pfam" id="PF00082">
    <property type="entry name" value="Peptidase_S8"/>
    <property type="match status" value="1"/>
</dbReference>
<dbReference type="EMBL" id="LUUI01000028">
    <property type="protein sequence ID" value="OAI20835.1"/>
    <property type="molecule type" value="Genomic_DNA"/>
</dbReference>
<feature type="active site" description="Charge relay system" evidence="5">
    <location>
        <position position="286"/>
    </location>
</feature>
<dbReference type="PRINTS" id="PR00723">
    <property type="entry name" value="SUBTILISIN"/>
</dbReference>
<evidence type="ECO:0000256" key="1">
    <source>
        <dbReference type="ARBA" id="ARBA00011073"/>
    </source>
</evidence>
<evidence type="ECO:0000256" key="5">
    <source>
        <dbReference type="PROSITE-ProRule" id="PRU01240"/>
    </source>
</evidence>
<evidence type="ECO:0000256" key="4">
    <source>
        <dbReference type="ARBA" id="ARBA00022825"/>
    </source>
</evidence>
<keyword evidence="9" id="KW-1185">Reference proteome</keyword>
<evidence type="ECO:0000256" key="6">
    <source>
        <dbReference type="RuleBase" id="RU003355"/>
    </source>
</evidence>
<dbReference type="AlphaFoldDB" id="A0A177NS80"/>
<keyword evidence="4 5" id="KW-0720">Serine protease</keyword>
<reference evidence="8 9" key="1">
    <citation type="submission" date="2016-03" db="EMBL/GenBank/DDBJ databases">
        <authorList>
            <person name="Ploux O."/>
        </authorList>
    </citation>
    <scope>NUCLEOTIDE SEQUENCE [LARGE SCALE GENOMIC DNA]</scope>
    <source>
        <strain evidence="8 9">R-45370</strain>
    </source>
</reference>
<dbReference type="PANTHER" id="PTHR43399">
    <property type="entry name" value="SUBTILISIN-RELATED"/>
    <property type="match status" value="1"/>
</dbReference>
<dbReference type="Gene3D" id="3.40.50.200">
    <property type="entry name" value="Peptidase S8/S53 domain"/>
    <property type="match status" value="1"/>
</dbReference>
<feature type="domain" description="Peptidase S8/S53" evidence="7">
    <location>
        <begin position="45"/>
        <end position="328"/>
    </location>
</feature>
<dbReference type="InterPro" id="IPR000209">
    <property type="entry name" value="Peptidase_S8/S53_dom"/>
</dbReference>
<proteinExistence type="inferred from homology"/>
<dbReference type="PROSITE" id="PS51892">
    <property type="entry name" value="SUBTILASE"/>
    <property type="match status" value="1"/>
</dbReference>
<dbReference type="InterPro" id="IPR022398">
    <property type="entry name" value="Peptidase_S8_His-AS"/>
</dbReference>
<dbReference type="InterPro" id="IPR023827">
    <property type="entry name" value="Peptidase_S8_Asp-AS"/>
</dbReference>
<evidence type="ECO:0000256" key="2">
    <source>
        <dbReference type="ARBA" id="ARBA00022670"/>
    </source>
</evidence>
<dbReference type="InterPro" id="IPR023828">
    <property type="entry name" value="Peptidase_S8_Ser-AS"/>
</dbReference>
<dbReference type="SUPFAM" id="SSF52743">
    <property type="entry name" value="Subtilisin-like"/>
    <property type="match status" value="1"/>
</dbReference>
<keyword evidence="3 5" id="KW-0378">Hydrolase</keyword>
<dbReference type="PANTHER" id="PTHR43399:SF4">
    <property type="entry name" value="CELL WALL-ASSOCIATED PROTEASE"/>
    <property type="match status" value="1"/>
</dbReference>
<dbReference type="Proteomes" id="UP000078476">
    <property type="component" value="Unassembled WGS sequence"/>
</dbReference>
<protein>
    <recommendedName>
        <fullName evidence="7">Peptidase S8/S53 domain-containing protein</fullName>
    </recommendedName>
</protein>
<evidence type="ECO:0000313" key="8">
    <source>
        <dbReference type="EMBL" id="OAI20835.1"/>
    </source>
</evidence>
<dbReference type="GO" id="GO:0004252">
    <property type="term" value="F:serine-type endopeptidase activity"/>
    <property type="evidence" value="ECO:0007669"/>
    <property type="project" value="UniProtKB-UniRule"/>
</dbReference>
<dbReference type="InterPro" id="IPR051048">
    <property type="entry name" value="Peptidase_S8/S53_subtilisin"/>
</dbReference>
<dbReference type="GO" id="GO:0006508">
    <property type="term" value="P:proteolysis"/>
    <property type="evidence" value="ECO:0007669"/>
    <property type="project" value="UniProtKB-KW"/>
</dbReference>
<evidence type="ECO:0000313" key="9">
    <source>
        <dbReference type="Proteomes" id="UP000078476"/>
    </source>
</evidence>
<dbReference type="PROSITE" id="PS00138">
    <property type="entry name" value="SUBTILASE_SER"/>
    <property type="match status" value="1"/>
</dbReference>